<name>A0A2K1JG62_PHYPA</name>
<reference evidence="2" key="3">
    <citation type="submission" date="2020-12" db="UniProtKB">
        <authorList>
            <consortium name="EnsemblPlants"/>
        </authorList>
    </citation>
    <scope>IDENTIFICATION</scope>
</reference>
<dbReference type="PaxDb" id="3218-PP1S338_1V6.1"/>
<dbReference type="Gramene" id="Pp3c14_2320V3.2">
    <property type="protein sequence ID" value="PAC:32962878.CDS.1"/>
    <property type="gene ID" value="Pp3c14_2320"/>
</dbReference>
<dbReference type="Proteomes" id="UP000006727">
    <property type="component" value="Chromosome 14"/>
</dbReference>
<dbReference type="AlphaFoldDB" id="A0A2K1JG62"/>
<dbReference type="Gramene" id="Pp3c14_2320V3.1">
    <property type="protein sequence ID" value="PAC:32962877.CDS.1"/>
    <property type="gene ID" value="Pp3c14_2320"/>
</dbReference>
<accession>A0A2K1JG62</accession>
<reference evidence="1 3" key="1">
    <citation type="journal article" date="2008" name="Science">
        <title>The Physcomitrella genome reveals evolutionary insights into the conquest of land by plants.</title>
        <authorList>
            <person name="Rensing S."/>
            <person name="Lang D."/>
            <person name="Zimmer A."/>
            <person name="Terry A."/>
            <person name="Salamov A."/>
            <person name="Shapiro H."/>
            <person name="Nishiyama T."/>
            <person name="Perroud P.-F."/>
            <person name="Lindquist E."/>
            <person name="Kamisugi Y."/>
            <person name="Tanahashi T."/>
            <person name="Sakakibara K."/>
            <person name="Fujita T."/>
            <person name="Oishi K."/>
            <person name="Shin-I T."/>
            <person name="Kuroki Y."/>
            <person name="Toyoda A."/>
            <person name="Suzuki Y."/>
            <person name="Hashimoto A."/>
            <person name="Yamaguchi K."/>
            <person name="Sugano A."/>
            <person name="Kohara Y."/>
            <person name="Fujiyama A."/>
            <person name="Anterola A."/>
            <person name="Aoki S."/>
            <person name="Ashton N."/>
            <person name="Barbazuk W.B."/>
            <person name="Barker E."/>
            <person name="Bennetzen J."/>
            <person name="Bezanilla M."/>
            <person name="Blankenship R."/>
            <person name="Cho S.H."/>
            <person name="Dutcher S."/>
            <person name="Estelle M."/>
            <person name="Fawcett J.A."/>
            <person name="Gundlach H."/>
            <person name="Hanada K."/>
            <person name="Heyl A."/>
            <person name="Hicks K.A."/>
            <person name="Hugh J."/>
            <person name="Lohr M."/>
            <person name="Mayer K."/>
            <person name="Melkozernov A."/>
            <person name="Murata T."/>
            <person name="Nelson D."/>
            <person name="Pils B."/>
            <person name="Prigge M."/>
            <person name="Reiss B."/>
            <person name="Renner T."/>
            <person name="Rombauts S."/>
            <person name="Rushton P."/>
            <person name="Sanderfoot A."/>
            <person name="Schween G."/>
            <person name="Shiu S.-H."/>
            <person name="Stueber K."/>
            <person name="Theodoulou F.L."/>
            <person name="Tu H."/>
            <person name="Van de Peer Y."/>
            <person name="Verrier P.J."/>
            <person name="Waters E."/>
            <person name="Wood A."/>
            <person name="Yang L."/>
            <person name="Cove D."/>
            <person name="Cuming A."/>
            <person name="Hasebe M."/>
            <person name="Lucas S."/>
            <person name="Mishler D.B."/>
            <person name="Reski R."/>
            <person name="Grigoriev I."/>
            <person name="Quatrano R.S."/>
            <person name="Boore J.L."/>
        </authorList>
    </citation>
    <scope>NUCLEOTIDE SEQUENCE [LARGE SCALE GENOMIC DNA]</scope>
    <source>
        <strain evidence="2 3">cv. Gransden 2004</strain>
    </source>
</reference>
<evidence type="ECO:0000313" key="3">
    <source>
        <dbReference type="Proteomes" id="UP000006727"/>
    </source>
</evidence>
<dbReference type="EnsemblPlants" id="Pp3c14_2320V3.1">
    <property type="protein sequence ID" value="PAC:32962877.CDS.1"/>
    <property type="gene ID" value="Pp3c14_2320"/>
</dbReference>
<protein>
    <submittedName>
        <fullName evidence="1 2">Uncharacterized protein</fullName>
    </submittedName>
</protein>
<dbReference type="EMBL" id="ABEU02000014">
    <property type="protein sequence ID" value="PNR40489.1"/>
    <property type="molecule type" value="Genomic_DNA"/>
</dbReference>
<keyword evidence="3" id="KW-1185">Reference proteome</keyword>
<evidence type="ECO:0000313" key="2">
    <source>
        <dbReference type="EnsemblPlants" id="PAC:32962877.CDS.1"/>
    </source>
</evidence>
<sequence length="56" mass="6388">MYFTAHRTGSSQKNQLFEQVKRHSESGLLRMSWIGRIEAGGQEFQVLEGSIFEALT</sequence>
<gene>
    <name evidence="1" type="ORF">PHYPA_017891</name>
</gene>
<dbReference type="EnsemblPlants" id="Pp3c14_2320V3.2">
    <property type="protein sequence ID" value="PAC:32962878.CDS.1"/>
    <property type="gene ID" value="Pp3c14_2320"/>
</dbReference>
<reference evidence="1 3" key="2">
    <citation type="journal article" date="2018" name="Plant J.">
        <title>The Physcomitrella patens chromosome-scale assembly reveals moss genome structure and evolution.</title>
        <authorList>
            <person name="Lang D."/>
            <person name="Ullrich K.K."/>
            <person name="Murat F."/>
            <person name="Fuchs J."/>
            <person name="Jenkins J."/>
            <person name="Haas F.B."/>
            <person name="Piednoel M."/>
            <person name="Gundlach H."/>
            <person name="Van Bel M."/>
            <person name="Meyberg R."/>
            <person name="Vives C."/>
            <person name="Morata J."/>
            <person name="Symeonidi A."/>
            <person name="Hiss M."/>
            <person name="Muchero W."/>
            <person name="Kamisugi Y."/>
            <person name="Saleh O."/>
            <person name="Blanc G."/>
            <person name="Decker E.L."/>
            <person name="van Gessel N."/>
            <person name="Grimwood J."/>
            <person name="Hayes R.D."/>
            <person name="Graham S.W."/>
            <person name="Gunter L.E."/>
            <person name="McDaniel S.F."/>
            <person name="Hoernstein S.N.W."/>
            <person name="Larsson A."/>
            <person name="Li F.W."/>
            <person name="Perroud P.F."/>
            <person name="Phillips J."/>
            <person name="Ranjan P."/>
            <person name="Rokshar D.S."/>
            <person name="Rothfels C.J."/>
            <person name="Schneider L."/>
            <person name="Shu S."/>
            <person name="Stevenson D.W."/>
            <person name="Thummler F."/>
            <person name="Tillich M."/>
            <person name="Villarreal Aguilar J.C."/>
            <person name="Widiez T."/>
            <person name="Wong G.K."/>
            <person name="Wymore A."/>
            <person name="Zhang Y."/>
            <person name="Zimmer A.D."/>
            <person name="Quatrano R.S."/>
            <person name="Mayer K.F.X."/>
            <person name="Goodstein D."/>
            <person name="Casacuberta J.M."/>
            <person name="Vandepoele K."/>
            <person name="Reski R."/>
            <person name="Cuming A.C."/>
            <person name="Tuskan G.A."/>
            <person name="Maumus F."/>
            <person name="Salse J."/>
            <person name="Schmutz J."/>
            <person name="Rensing S.A."/>
        </authorList>
    </citation>
    <scope>NUCLEOTIDE SEQUENCE [LARGE SCALE GENOMIC DNA]</scope>
    <source>
        <strain evidence="2 3">cv. Gransden 2004</strain>
    </source>
</reference>
<evidence type="ECO:0000313" key="1">
    <source>
        <dbReference type="EMBL" id="PNR40489.1"/>
    </source>
</evidence>
<dbReference type="InParanoid" id="A0A2K1JG62"/>
<proteinExistence type="predicted"/>
<organism evidence="1">
    <name type="scientific">Physcomitrium patens</name>
    <name type="common">Spreading-leaved earth moss</name>
    <name type="synonym">Physcomitrella patens</name>
    <dbReference type="NCBI Taxonomy" id="3218"/>
    <lineage>
        <taxon>Eukaryota</taxon>
        <taxon>Viridiplantae</taxon>
        <taxon>Streptophyta</taxon>
        <taxon>Embryophyta</taxon>
        <taxon>Bryophyta</taxon>
        <taxon>Bryophytina</taxon>
        <taxon>Bryopsida</taxon>
        <taxon>Funariidae</taxon>
        <taxon>Funariales</taxon>
        <taxon>Funariaceae</taxon>
        <taxon>Physcomitrium</taxon>
    </lineage>
</organism>